<dbReference type="EMBL" id="JAQOWY010001000">
    <property type="protein sequence ID" value="KAK1837812.1"/>
    <property type="molecule type" value="Genomic_DNA"/>
</dbReference>
<feature type="compositionally biased region" description="Basic residues" evidence="1">
    <location>
        <begin position="47"/>
        <end position="59"/>
    </location>
</feature>
<gene>
    <name evidence="2" type="ORF">CCHR01_19565</name>
</gene>
<sequence>MPSPPQTSQVQPSSSVTNTKTIPAKSAEPPSDQDWPPPGPAVERPHPVVHRSRQPHGRSKSTSACTKPGASIISPKSHEKHLQKH</sequence>
<evidence type="ECO:0000313" key="3">
    <source>
        <dbReference type="Proteomes" id="UP001243330"/>
    </source>
</evidence>
<feature type="compositionally biased region" description="Low complexity" evidence="1">
    <location>
        <begin position="1"/>
        <end position="17"/>
    </location>
</feature>
<organism evidence="2 3">
    <name type="scientific">Colletotrichum chrysophilum</name>
    <dbReference type="NCBI Taxonomy" id="1836956"/>
    <lineage>
        <taxon>Eukaryota</taxon>
        <taxon>Fungi</taxon>
        <taxon>Dikarya</taxon>
        <taxon>Ascomycota</taxon>
        <taxon>Pezizomycotina</taxon>
        <taxon>Sordariomycetes</taxon>
        <taxon>Hypocreomycetidae</taxon>
        <taxon>Glomerellales</taxon>
        <taxon>Glomerellaceae</taxon>
        <taxon>Colletotrichum</taxon>
        <taxon>Colletotrichum gloeosporioides species complex</taxon>
    </lineage>
</organism>
<dbReference type="AlphaFoldDB" id="A0AAD9E7R4"/>
<comment type="caution">
    <text evidence="2">The sequence shown here is derived from an EMBL/GenBank/DDBJ whole genome shotgun (WGS) entry which is preliminary data.</text>
</comment>
<dbReference type="Proteomes" id="UP001243330">
    <property type="component" value="Unassembled WGS sequence"/>
</dbReference>
<name>A0AAD9E7R4_9PEZI</name>
<accession>A0AAD9E7R4</accession>
<feature type="region of interest" description="Disordered" evidence="1">
    <location>
        <begin position="1"/>
        <end position="85"/>
    </location>
</feature>
<keyword evidence="3" id="KW-1185">Reference proteome</keyword>
<evidence type="ECO:0000313" key="2">
    <source>
        <dbReference type="EMBL" id="KAK1837812.1"/>
    </source>
</evidence>
<proteinExistence type="predicted"/>
<evidence type="ECO:0000256" key="1">
    <source>
        <dbReference type="SAM" id="MobiDB-lite"/>
    </source>
</evidence>
<protein>
    <submittedName>
        <fullName evidence="2">Uncharacterized protein</fullName>
    </submittedName>
</protein>
<reference evidence="2" key="1">
    <citation type="submission" date="2023-01" db="EMBL/GenBank/DDBJ databases">
        <title>Colletotrichum chrysophilum M932 genome sequence.</title>
        <authorList>
            <person name="Baroncelli R."/>
        </authorList>
    </citation>
    <scope>NUCLEOTIDE SEQUENCE</scope>
    <source>
        <strain evidence="2">M932</strain>
    </source>
</reference>